<sequence>MDEIWLMALSSEMRICIKFWNNSIDWFTVCRHVYSCLLNLVTQKPSSIPFIADLYQISDPVGHWKDVSNAYLNLFTYGEAKDRTRHIVEVQEKV</sequence>
<dbReference type="EMBL" id="BGPR01000818">
    <property type="protein sequence ID" value="GBM36729.1"/>
    <property type="molecule type" value="Genomic_DNA"/>
</dbReference>
<evidence type="ECO:0000313" key="2">
    <source>
        <dbReference type="Proteomes" id="UP000499080"/>
    </source>
</evidence>
<dbReference type="Proteomes" id="UP000499080">
    <property type="component" value="Unassembled WGS sequence"/>
</dbReference>
<reference evidence="1 2" key="1">
    <citation type="journal article" date="2019" name="Sci. Rep.">
        <title>Orb-weaving spider Araneus ventricosus genome elucidates the spidroin gene catalogue.</title>
        <authorList>
            <person name="Kono N."/>
            <person name="Nakamura H."/>
            <person name="Ohtoshi R."/>
            <person name="Moran D.A.P."/>
            <person name="Shinohara A."/>
            <person name="Yoshida Y."/>
            <person name="Fujiwara M."/>
            <person name="Mori M."/>
            <person name="Tomita M."/>
            <person name="Arakawa K."/>
        </authorList>
    </citation>
    <scope>NUCLEOTIDE SEQUENCE [LARGE SCALE GENOMIC DNA]</scope>
</reference>
<evidence type="ECO:0000313" key="1">
    <source>
        <dbReference type="EMBL" id="GBM36729.1"/>
    </source>
</evidence>
<dbReference type="AlphaFoldDB" id="A0A4Y2F8P0"/>
<protein>
    <submittedName>
        <fullName evidence="1">Uncharacterized protein</fullName>
    </submittedName>
</protein>
<organism evidence="1 2">
    <name type="scientific">Araneus ventricosus</name>
    <name type="common">Orbweaver spider</name>
    <name type="synonym">Epeira ventricosa</name>
    <dbReference type="NCBI Taxonomy" id="182803"/>
    <lineage>
        <taxon>Eukaryota</taxon>
        <taxon>Metazoa</taxon>
        <taxon>Ecdysozoa</taxon>
        <taxon>Arthropoda</taxon>
        <taxon>Chelicerata</taxon>
        <taxon>Arachnida</taxon>
        <taxon>Araneae</taxon>
        <taxon>Araneomorphae</taxon>
        <taxon>Entelegynae</taxon>
        <taxon>Araneoidea</taxon>
        <taxon>Araneidae</taxon>
        <taxon>Araneus</taxon>
    </lineage>
</organism>
<name>A0A4Y2F8P0_ARAVE</name>
<proteinExistence type="predicted"/>
<accession>A0A4Y2F8P0</accession>
<gene>
    <name evidence="1" type="ORF">AVEN_171845_1</name>
</gene>
<comment type="caution">
    <text evidence="1">The sequence shown here is derived from an EMBL/GenBank/DDBJ whole genome shotgun (WGS) entry which is preliminary data.</text>
</comment>
<keyword evidence="2" id="KW-1185">Reference proteome</keyword>